<dbReference type="PROSITE" id="PS51186">
    <property type="entry name" value="GNAT"/>
    <property type="match status" value="1"/>
</dbReference>
<gene>
    <name evidence="2" type="ORF">AAG747_23830</name>
</gene>
<accession>A0AAW9SBZ3</accession>
<name>A0AAW9SBZ3_9BACT</name>
<dbReference type="CDD" id="cd04301">
    <property type="entry name" value="NAT_SF"/>
    <property type="match status" value="1"/>
</dbReference>
<reference evidence="2 3" key="1">
    <citation type="submission" date="2024-04" db="EMBL/GenBank/DDBJ databases">
        <title>Novel genus in family Flammeovirgaceae.</title>
        <authorList>
            <person name="Nguyen T.H."/>
            <person name="Vuong T.Q."/>
            <person name="Le H."/>
            <person name="Kim S.-G."/>
        </authorList>
    </citation>
    <scope>NUCLEOTIDE SEQUENCE [LARGE SCALE GENOMIC DNA]</scope>
    <source>
        <strain evidence="2 3">JCM 23209</strain>
    </source>
</reference>
<comment type="caution">
    <text evidence="2">The sequence shown here is derived from an EMBL/GenBank/DDBJ whole genome shotgun (WGS) entry which is preliminary data.</text>
</comment>
<dbReference type="AlphaFoldDB" id="A0AAW9SBZ3"/>
<keyword evidence="2" id="KW-0808">Transferase</keyword>
<evidence type="ECO:0000259" key="1">
    <source>
        <dbReference type="PROSITE" id="PS51186"/>
    </source>
</evidence>
<evidence type="ECO:0000313" key="3">
    <source>
        <dbReference type="Proteomes" id="UP001403385"/>
    </source>
</evidence>
<dbReference type="EC" id="2.3.1.-" evidence="2"/>
<protein>
    <submittedName>
        <fullName evidence="2">GNAT family N-acetyltransferase</fullName>
        <ecNumber evidence="2">2.3.1.-</ecNumber>
    </submittedName>
</protein>
<dbReference type="Gene3D" id="3.40.630.30">
    <property type="match status" value="1"/>
</dbReference>
<keyword evidence="3" id="KW-1185">Reference proteome</keyword>
<evidence type="ECO:0000313" key="2">
    <source>
        <dbReference type="EMBL" id="MEN7550972.1"/>
    </source>
</evidence>
<feature type="domain" description="N-acetyltransferase" evidence="1">
    <location>
        <begin position="26"/>
        <end position="158"/>
    </location>
</feature>
<dbReference type="InterPro" id="IPR000182">
    <property type="entry name" value="GNAT_dom"/>
</dbReference>
<organism evidence="2 3">
    <name type="scientific">Rapidithrix thailandica</name>
    <dbReference type="NCBI Taxonomy" id="413964"/>
    <lineage>
        <taxon>Bacteria</taxon>
        <taxon>Pseudomonadati</taxon>
        <taxon>Bacteroidota</taxon>
        <taxon>Cytophagia</taxon>
        <taxon>Cytophagales</taxon>
        <taxon>Flammeovirgaceae</taxon>
        <taxon>Rapidithrix</taxon>
    </lineage>
</organism>
<proteinExistence type="predicted"/>
<dbReference type="SUPFAM" id="SSF55729">
    <property type="entry name" value="Acyl-CoA N-acyltransferases (Nat)"/>
    <property type="match status" value="1"/>
</dbReference>
<keyword evidence="2" id="KW-0012">Acyltransferase</keyword>
<dbReference type="RefSeq" id="WP_346823754.1">
    <property type="nucleotide sequence ID" value="NZ_JBDKWZ010000018.1"/>
</dbReference>
<dbReference type="EMBL" id="JBDKWZ010000018">
    <property type="protein sequence ID" value="MEN7550972.1"/>
    <property type="molecule type" value="Genomic_DNA"/>
</dbReference>
<sequence>MADMLVKLYTLPSVEEAIKKLKANGITVRRALVPEKHFVTNWVGKHFSQYWQSECEVAFSRQPVSCYLALEQGKIIGFACYEVTCKNFFGPTGVLESHRGKGLGKVLLVKALEAMKELGYGYAIIGGVGPADFYTRAVGAMLIENSEPGVYEGLIRDK</sequence>
<dbReference type="Proteomes" id="UP001403385">
    <property type="component" value="Unassembled WGS sequence"/>
</dbReference>
<dbReference type="GO" id="GO:0016747">
    <property type="term" value="F:acyltransferase activity, transferring groups other than amino-acyl groups"/>
    <property type="evidence" value="ECO:0007669"/>
    <property type="project" value="InterPro"/>
</dbReference>
<dbReference type="Pfam" id="PF00583">
    <property type="entry name" value="Acetyltransf_1"/>
    <property type="match status" value="1"/>
</dbReference>
<dbReference type="InterPro" id="IPR016181">
    <property type="entry name" value="Acyl_CoA_acyltransferase"/>
</dbReference>